<organism evidence="1 2">
    <name type="scientific">Trichonephila inaurata madagascariensis</name>
    <dbReference type="NCBI Taxonomy" id="2747483"/>
    <lineage>
        <taxon>Eukaryota</taxon>
        <taxon>Metazoa</taxon>
        <taxon>Ecdysozoa</taxon>
        <taxon>Arthropoda</taxon>
        <taxon>Chelicerata</taxon>
        <taxon>Arachnida</taxon>
        <taxon>Araneae</taxon>
        <taxon>Araneomorphae</taxon>
        <taxon>Entelegynae</taxon>
        <taxon>Araneoidea</taxon>
        <taxon>Nephilidae</taxon>
        <taxon>Trichonephila</taxon>
        <taxon>Trichonephila inaurata</taxon>
    </lineage>
</organism>
<evidence type="ECO:0000313" key="2">
    <source>
        <dbReference type="Proteomes" id="UP000886998"/>
    </source>
</evidence>
<reference evidence="1" key="1">
    <citation type="submission" date="2020-08" db="EMBL/GenBank/DDBJ databases">
        <title>Multicomponent nature underlies the extraordinary mechanical properties of spider dragline silk.</title>
        <authorList>
            <person name="Kono N."/>
            <person name="Nakamura H."/>
            <person name="Mori M."/>
            <person name="Yoshida Y."/>
            <person name="Ohtoshi R."/>
            <person name="Malay A.D."/>
            <person name="Moran D.A.P."/>
            <person name="Tomita M."/>
            <person name="Numata K."/>
            <person name="Arakawa K."/>
        </authorList>
    </citation>
    <scope>NUCLEOTIDE SEQUENCE</scope>
</reference>
<keyword evidence="2" id="KW-1185">Reference proteome</keyword>
<gene>
    <name evidence="1" type="primary">NCL1_48098</name>
    <name evidence="1" type="ORF">TNIN_495601</name>
</gene>
<name>A0A8X6XQ58_9ARAC</name>
<evidence type="ECO:0000313" key="1">
    <source>
        <dbReference type="EMBL" id="GFY57845.1"/>
    </source>
</evidence>
<dbReference type="Proteomes" id="UP000886998">
    <property type="component" value="Unassembled WGS sequence"/>
</dbReference>
<accession>A0A8X6XQ58</accession>
<dbReference type="AlphaFoldDB" id="A0A8X6XQ58"/>
<comment type="caution">
    <text evidence="1">The sequence shown here is derived from an EMBL/GenBank/DDBJ whole genome shotgun (WGS) entry which is preliminary data.</text>
</comment>
<sequence length="164" mass="19018">MLFKAYFPKPYPEIRYVLLLPHQRSPLAAVVERDGKIYFRLVDVGAVLGRSQVYEFAKHFENLALQSKDVLPFKKDYPVITKKSKFIPLDMVFNMLKVETQTSLVTSFSTAFNTGYCMCTKLKQYVCGELQNLSHLGDLKIVHDQWNLIEEMDPRLLTKYKNCA</sequence>
<dbReference type="EMBL" id="BMAV01011783">
    <property type="protein sequence ID" value="GFY57845.1"/>
    <property type="molecule type" value="Genomic_DNA"/>
</dbReference>
<protein>
    <submittedName>
        <fullName evidence="1">Uncharacterized protein</fullName>
    </submittedName>
</protein>
<proteinExistence type="predicted"/>